<sequence length="168" mass="18489">MAAFSLFSPISRRRAMSHSVPEQRFHTASQKRHMSAAQYRALRKELLILRSDVERLELAQAGAELRQSVTHFKWLKLLVPGVSGGSLGKSARNVNATLGALVSQYPLLSSLASVALAKPVRALLRASARPALKWGAVGFAVWEAYQIWRQAKNSDGASDAEARQRTRP</sequence>
<accession>Q2SYR8</accession>
<reference evidence="1 2" key="1">
    <citation type="journal article" date="2005" name="BMC Genomics">
        <title>Bacterial genome adaptation to niches: divergence of the potential virulence genes in three Burkholderia species of different survival strategies.</title>
        <authorList>
            <person name="Kim H.S."/>
            <person name="Schell M.A."/>
            <person name="Yu Y."/>
            <person name="Ulrich R.L."/>
            <person name="Sarria S.H."/>
            <person name="Nierman W.C."/>
            <person name="DeShazer D."/>
        </authorList>
    </citation>
    <scope>NUCLEOTIDE SEQUENCE [LARGE SCALE GENOMIC DNA]</scope>
    <source>
        <strain evidence="2">ATCC 700388 / DSM 13276 / CCUG 48851 / CIP 106301 / E264</strain>
    </source>
</reference>
<protein>
    <recommendedName>
        <fullName evidence="3">DUF3318 domain-containing protein</fullName>
    </recommendedName>
</protein>
<dbReference type="HOGENOM" id="CLU_1755446_0_0_4"/>
<dbReference type="AlphaFoldDB" id="Q2SYR8"/>
<evidence type="ECO:0008006" key="3">
    <source>
        <dbReference type="Google" id="ProtNLM"/>
    </source>
</evidence>
<organism evidence="1 2">
    <name type="scientific">Burkholderia thailandensis (strain ATCC 700388 / DSM 13276 / CCUG 48851 / CIP 106301 / E264)</name>
    <dbReference type="NCBI Taxonomy" id="271848"/>
    <lineage>
        <taxon>Bacteria</taxon>
        <taxon>Pseudomonadati</taxon>
        <taxon>Pseudomonadota</taxon>
        <taxon>Betaproteobacteria</taxon>
        <taxon>Burkholderiales</taxon>
        <taxon>Burkholderiaceae</taxon>
        <taxon>Burkholderia</taxon>
        <taxon>pseudomallei group</taxon>
    </lineage>
</organism>
<name>Q2SYR8_BURTA</name>
<keyword evidence="2" id="KW-1185">Reference proteome</keyword>
<proteinExistence type="predicted"/>
<evidence type="ECO:0000313" key="1">
    <source>
        <dbReference type="EMBL" id="ABC37331.1"/>
    </source>
</evidence>
<dbReference type="Proteomes" id="UP000001930">
    <property type="component" value="Chromosome I"/>
</dbReference>
<dbReference type="KEGG" id="bte:BTH_I1385"/>
<dbReference type="EMBL" id="CP000086">
    <property type="protein sequence ID" value="ABC37331.1"/>
    <property type="molecule type" value="Genomic_DNA"/>
</dbReference>
<gene>
    <name evidence="1" type="ordered locus">BTH_I1385</name>
</gene>
<evidence type="ECO:0000313" key="2">
    <source>
        <dbReference type="Proteomes" id="UP000001930"/>
    </source>
</evidence>